<organism evidence="3 4">
    <name type="scientific">Roseinatronobacter alkalisoli</name>
    <dbReference type="NCBI Taxonomy" id="3028235"/>
    <lineage>
        <taxon>Bacteria</taxon>
        <taxon>Pseudomonadati</taxon>
        <taxon>Pseudomonadota</taxon>
        <taxon>Alphaproteobacteria</taxon>
        <taxon>Rhodobacterales</taxon>
        <taxon>Paracoccaceae</taxon>
        <taxon>Roseinatronobacter</taxon>
    </lineage>
</organism>
<name>A0ABT5TD65_9RHOB</name>
<sequence length="512" mass="56096">MQGEQEPVFVGGGGMDQRVPQVLKLAYGNRHGLITGATGTGKTITMQILAEEFSNAGVPVFLTDIKGDVGGMALPGAEKDFLQRRAGQIGLEDYTYRASPVIFWDFFGEHGHPVRATMAEVGPLLLSRMLDLTEAQEGVINVAFRIADDEGLPILDLKDLRAILNFLGENQREISRQYGNVTTASIGAIQRKLLVLENQGAAHFFSEPALDLSDFMRLAPDGRGYVSILHAERLMRTPQLYGTVLLWLLAQLFEDLPEVGNPDKPRLVFFFDEAHLLFNGAPRALVEKIERVARLIRSKGVGVYFVTQNPDDVPDSVLGQLGNRIQHALRAFTARDQQALRRAAQTYRPNPRFDIADTIRDVGVGEAVTSFLEDKGNPGMAERTLIRPPASAMGPIDDGTRRMVTLQSPVAGKYEQMIDSDSAHEMLARRAEAAAKEAEQALKSAEPERTREFNAARRYDGAAARARPARPPARSRSDSPVDAFAKSFARQLGSRSGQALVRGVLGGLLKGR</sequence>
<dbReference type="EMBL" id="JAQZSM010000017">
    <property type="protein sequence ID" value="MDD7972635.1"/>
    <property type="molecule type" value="Genomic_DNA"/>
</dbReference>
<feature type="domain" description="Helicase HerA-like C-terminal" evidence="2">
    <location>
        <begin position="18"/>
        <end position="508"/>
    </location>
</feature>
<dbReference type="InterPro" id="IPR051162">
    <property type="entry name" value="T4SS_component"/>
</dbReference>
<dbReference type="InterPro" id="IPR033186">
    <property type="entry name" value="HerA_C"/>
</dbReference>
<gene>
    <name evidence="3" type="ORF">PUT78_16170</name>
</gene>
<keyword evidence="4" id="KW-1185">Reference proteome</keyword>
<dbReference type="InterPro" id="IPR027417">
    <property type="entry name" value="P-loop_NTPase"/>
</dbReference>
<feature type="region of interest" description="Disordered" evidence="1">
    <location>
        <begin position="459"/>
        <end position="481"/>
    </location>
</feature>
<evidence type="ECO:0000313" key="4">
    <source>
        <dbReference type="Proteomes" id="UP001431784"/>
    </source>
</evidence>
<dbReference type="SUPFAM" id="SSF52540">
    <property type="entry name" value="P-loop containing nucleoside triphosphate hydrolases"/>
    <property type="match status" value="1"/>
</dbReference>
<dbReference type="PANTHER" id="PTHR30121:SF6">
    <property type="entry name" value="SLR6007 PROTEIN"/>
    <property type="match status" value="1"/>
</dbReference>
<evidence type="ECO:0000256" key="1">
    <source>
        <dbReference type="SAM" id="MobiDB-lite"/>
    </source>
</evidence>
<accession>A0ABT5TD65</accession>
<reference evidence="3" key="1">
    <citation type="submission" date="2023-02" db="EMBL/GenBank/DDBJ databases">
        <title>Description of Roseinatronobacter alkalisoli sp. nov., an alkaliphilic bacerium isolated from soda soil.</title>
        <authorList>
            <person name="Wei W."/>
        </authorList>
    </citation>
    <scope>NUCLEOTIDE SEQUENCE</scope>
    <source>
        <strain evidence="3">HJB301</strain>
    </source>
</reference>
<evidence type="ECO:0000259" key="2">
    <source>
        <dbReference type="Pfam" id="PF05872"/>
    </source>
</evidence>
<dbReference type="RefSeq" id="WP_274353309.1">
    <property type="nucleotide sequence ID" value="NZ_JAQZSM010000017.1"/>
</dbReference>
<proteinExistence type="predicted"/>
<dbReference type="PANTHER" id="PTHR30121">
    <property type="entry name" value="UNCHARACTERIZED PROTEIN YJGR-RELATED"/>
    <property type="match status" value="1"/>
</dbReference>
<comment type="caution">
    <text evidence="3">The sequence shown here is derived from an EMBL/GenBank/DDBJ whole genome shotgun (WGS) entry which is preliminary data.</text>
</comment>
<protein>
    <submittedName>
        <fullName evidence="3">DUF853 family protein</fullName>
    </submittedName>
</protein>
<dbReference type="Pfam" id="PF05872">
    <property type="entry name" value="HerA_C"/>
    <property type="match status" value="1"/>
</dbReference>
<feature type="compositionally biased region" description="Low complexity" evidence="1">
    <location>
        <begin position="461"/>
        <end position="480"/>
    </location>
</feature>
<evidence type="ECO:0000313" key="3">
    <source>
        <dbReference type="EMBL" id="MDD7972635.1"/>
    </source>
</evidence>
<dbReference type="Gene3D" id="3.40.50.300">
    <property type="entry name" value="P-loop containing nucleotide triphosphate hydrolases"/>
    <property type="match status" value="2"/>
</dbReference>
<dbReference type="Proteomes" id="UP001431784">
    <property type="component" value="Unassembled WGS sequence"/>
</dbReference>